<dbReference type="OrthoDB" id="2313602at2"/>
<name>A0A2S9GZR2_9BURK</name>
<proteinExistence type="predicted"/>
<dbReference type="AlphaFoldDB" id="A0A2S9GZR2"/>
<evidence type="ECO:0000313" key="2">
    <source>
        <dbReference type="EMBL" id="PRC93188.1"/>
    </source>
</evidence>
<protein>
    <submittedName>
        <fullName evidence="2">RibD C-terminal domain</fullName>
    </submittedName>
</protein>
<accession>A0A2S9GZR2</accession>
<dbReference type="Proteomes" id="UP000237839">
    <property type="component" value="Unassembled WGS sequence"/>
</dbReference>
<sequence>MSKLRVECFSMSVDGFCAGPNQSLENPLGVGGMGLHEWAFPTRTFQKMHGNGDGTTGIDDDYCARGFSNIGAWILGRNMFGPVRGPWPDMSWKGWWGDNPPYHTPVFVLTQHPRESITMEGGTVFHFVTDGILIALERAKEAAMGMDVRVGGGVATVQQYLRAGLVDEMHIAIAPILLGSGESLFSNIDMPSLGYQCSEHVSSPNAMHVILKKKT</sequence>
<dbReference type="Pfam" id="PF01872">
    <property type="entry name" value="RibD_C"/>
    <property type="match status" value="1"/>
</dbReference>
<keyword evidence="3" id="KW-1185">Reference proteome</keyword>
<dbReference type="GO" id="GO:0008703">
    <property type="term" value="F:5-amino-6-(5-phosphoribosylamino)uracil reductase activity"/>
    <property type="evidence" value="ECO:0007669"/>
    <property type="project" value="InterPro"/>
</dbReference>
<reference evidence="2 3" key="1">
    <citation type="submission" date="2018-02" db="EMBL/GenBank/DDBJ databases">
        <title>Solimicrobium silvestre gen. nov., sp. nov., isolated from alpine forest soil.</title>
        <authorList>
            <person name="Margesin R."/>
            <person name="Albuquerque L."/>
            <person name="Zhang D.-C."/>
            <person name="Froufe H.J.C."/>
            <person name="Severino R."/>
            <person name="Roxo I."/>
            <person name="Egas C."/>
            <person name="Da Costa M.S."/>
        </authorList>
    </citation>
    <scope>NUCLEOTIDE SEQUENCE [LARGE SCALE GENOMIC DNA]</scope>
    <source>
        <strain evidence="2 3">S20-91</strain>
    </source>
</reference>
<dbReference type="PANTHER" id="PTHR38011:SF12">
    <property type="entry name" value="BIFUNCTIONAL DEAMINASE-REDUCTASE DOMAIN PROTEIN"/>
    <property type="match status" value="1"/>
</dbReference>
<dbReference type="PANTHER" id="PTHR38011">
    <property type="entry name" value="DIHYDROFOLATE REDUCTASE FAMILY PROTEIN (AFU_ORTHOLOGUE AFUA_8G06820)"/>
    <property type="match status" value="1"/>
</dbReference>
<dbReference type="GO" id="GO:0009231">
    <property type="term" value="P:riboflavin biosynthetic process"/>
    <property type="evidence" value="ECO:0007669"/>
    <property type="project" value="InterPro"/>
</dbReference>
<feature type="domain" description="Bacterial bifunctional deaminase-reductase C-terminal" evidence="1">
    <location>
        <begin position="9"/>
        <end position="207"/>
    </location>
</feature>
<dbReference type="InterPro" id="IPR024072">
    <property type="entry name" value="DHFR-like_dom_sf"/>
</dbReference>
<dbReference type="Gene3D" id="3.40.430.10">
    <property type="entry name" value="Dihydrofolate Reductase, subunit A"/>
    <property type="match status" value="1"/>
</dbReference>
<gene>
    <name evidence="2" type="ORF">S2091_2274</name>
</gene>
<dbReference type="EMBL" id="PUGF01000009">
    <property type="protein sequence ID" value="PRC93188.1"/>
    <property type="molecule type" value="Genomic_DNA"/>
</dbReference>
<dbReference type="RefSeq" id="WP_105531917.1">
    <property type="nucleotide sequence ID" value="NZ_PUGF01000009.1"/>
</dbReference>
<dbReference type="SUPFAM" id="SSF53597">
    <property type="entry name" value="Dihydrofolate reductase-like"/>
    <property type="match status" value="1"/>
</dbReference>
<comment type="caution">
    <text evidence="2">The sequence shown here is derived from an EMBL/GenBank/DDBJ whole genome shotgun (WGS) entry which is preliminary data.</text>
</comment>
<evidence type="ECO:0000313" key="3">
    <source>
        <dbReference type="Proteomes" id="UP000237839"/>
    </source>
</evidence>
<organism evidence="2 3">
    <name type="scientific">Solimicrobium silvestre</name>
    <dbReference type="NCBI Taxonomy" id="2099400"/>
    <lineage>
        <taxon>Bacteria</taxon>
        <taxon>Pseudomonadati</taxon>
        <taxon>Pseudomonadota</taxon>
        <taxon>Betaproteobacteria</taxon>
        <taxon>Burkholderiales</taxon>
        <taxon>Oxalobacteraceae</taxon>
        <taxon>Solimicrobium</taxon>
    </lineage>
</organism>
<evidence type="ECO:0000259" key="1">
    <source>
        <dbReference type="Pfam" id="PF01872"/>
    </source>
</evidence>
<dbReference type="InterPro" id="IPR050765">
    <property type="entry name" value="Riboflavin_Biosynth_HTPR"/>
</dbReference>
<dbReference type="InterPro" id="IPR002734">
    <property type="entry name" value="RibDG_C"/>
</dbReference>